<dbReference type="InterPro" id="IPR002397">
    <property type="entry name" value="Cyt_P450_B"/>
</dbReference>
<accession>A0A5B7WVI1</accession>
<dbReference type="PANTHER" id="PTHR46696">
    <property type="entry name" value="P450, PUTATIVE (EUROFUNG)-RELATED"/>
    <property type="match status" value="1"/>
</dbReference>
<dbReference type="GO" id="GO:0020037">
    <property type="term" value="F:heme binding"/>
    <property type="evidence" value="ECO:0007669"/>
    <property type="project" value="InterPro"/>
</dbReference>
<dbReference type="EMBL" id="CP034412">
    <property type="protein sequence ID" value="QCY48136.1"/>
    <property type="molecule type" value="Genomic_DNA"/>
</dbReference>
<dbReference type="PROSITE" id="PS00086">
    <property type="entry name" value="CYTOCHROME_P450"/>
    <property type="match status" value="1"/>
</dbReference>
<dbReference type="KEGG" id="gcr:GcLGCM259_2429"/>
<dbReference type="InterPro" id="IPR017972">
    <property type="entry name" value="Cyt_P450_CS"/>
</dbReference>
<sequence>MSCPFATEPSMPGPPATTTRRAPLGGNLHRAYPPQITERYRIIEDPQQVRRILLRPELFTPDNALLTAIDLAPSALRILAAEKFFLPPVLASASGQEHRRVRRIVAGFFSPAKVAAQRGFVQRRAREICEDLAAGTEREPVDLSARLAAPIPAEVMQRLSGVPVPPADLLKRFSRHSLELFWGWPDHQRQLELARTAAQFHAWLRHSVLQAIAAGDGNLYAELHREGVDADRIRSLGYFLTIAGQETTALLIHTVLHTALDRGRWEQCAHNPHTAAQLVGAVLAAQSSVPTWRRVVARDTVCGGEQFLAGQQLVLQLSGGQLGREQDDSLAFGLGVHRCLGAGLARMQAEEVLRTAAQQLPGLTLTEPETPWLHLLSFQAPLTVPARLAAAGVRA</sequence>
<evidence type="ECO:0000313" key="3">
    <source>
        <dbReference type="EMBL" id="QCY48136.1"/>
    </source>
</evidence>
<dbReference type="Proteomes" id="UP000307000">
    <property type="component" value="Chromosome"/>
</dbReference>
<dbReference type="GO" id="GO:0005506">
    <property type="term" value="F:iron ion binding"/>
    <property type="evidence" value="ECO:0007669"/>
    <property type="project" value="InterPro"/>
</dbReference>
<name>A0A5B7WVI1_9MICC</name>
<dbReference type="RefSeq" id="WP_246049581.1">
    <property type="nucleotide sequence ID" value="NZ_CP034412.1"/>
</dbReference>
<gene>
    <name evidence="3" type="primary">thcB</name>
    <name evidence="3" type="ORF">GcLGCM259_2429</name>
</gene>
<dbReference type="AlphaFoldDB" id="A0A5B7WVI1"/>
<protein>
    <submittedName>
        <fullName evidence="3">Cytochrome P450 116</fullName>
    </submittedName>
</protein>
<organism evidence="3 4">
    <name type="scientific">Glutamicibacter creatinolyticus</name>
    <dbReference type="NCBI Taxonomy" id="162496"/>
    <lineage>
        <taxon>Bacteria</taxon>
        <taxon>Bacillati</taxon>
        <taxon>Actinomycetota</taxon>
        <taxon>Actinomycetes</taxon>
        <taxon>Micrococcales</taxon>
        <taxon>Micrococcaceae</taxon>
        <taxon>Glutamicibacter</taxon>
    </lineage>
</organism>
<dbReference type="GO" id="GO:0004497">
    <property type="term" value="F:monooxygenase activity"/>
    <property type="evidence" value="ECO:0007669"/>
    <property type="project" value="InterPro"/>
</dbReference>
<comment type="similarity">
    <text evidence="1">Belongs to the cytochrome P450 family.</text>
</comment>
<dbReference type="PRINTS" id="PR00359">
    <property type="entry name" value="BP450"/>
</dbReference>
<dbReference type="PANTHER" id="PTHR46696:SF1">
    <property type="entry name" value="CYTOCHROME P450 YJIB-RELATED"/>
    <property type="match status" value="1"/>
</dbReference>
<feature type="region of interest" description="Disordered" evidence="2">
    <location>
        <begin position="1"/>
        <end position="28"/>
    </location>
</feature>
<keyword evidence="4" id="KW-1185">Reference proteome</keyword>
<evidence type="ECO:0000256" key="2">
    <source>
        <dbReference type="SAM" id="MobiDB-lite"/>
    </source>
</evidence>
<dbReference type="GO" id="GO:0016705">
    <property type="term" value="F:oxidoreductase activity, acting on paired donors, with incorporation or reduction of molecular oxygen"/>
    <property type="evidence" value="ECO:0007669"/>
    <property type="project" value="InterPro"/>
</dbReference>
<dbReference type="SUPFAM" id="SSF48264">
    <property type="entry name" value="Cytochrome P450"/>
    <property type="match status" value="1"/>
</dbReference>
<proteinExistence type="inferred from homology"/>
<reference evidence="3 4" key="1">
    <citation type="submission" date="2018-12" db="EMBL/GenBank/DDBJ databases">
        <title>Complete Genome Sequence of Glutamicibacter creatinolyticus strain LGCM259,isolated from an abscess of a 12-year-old mare in Italy.</title>
        <authorList>
            <person name="Santos R.G."/>
            <person name="Silva A.L."/>
            <person name="Seyffert N."/>
            <person name="Castro T.L.P."/>
            <person name="Attili A.R."/>
            <person name="Rifici C."/>
            <person name="Mazzullo G."/>
            <person name="Brenig B."/>
            <person name="Venanzi F."/>
            <person name="Azevedo V."/>
        </authorList>
    </citation>
    <scope>NUCLEOTIDE SEQUENCE [LARGE SCALE GENOMIC DNA]</scope>
    <source>
        <strain evidence="3 4">LGCM 259</strain>
    </source>
</reference>
<dbReference type="Gene3D" id="1.10.630.10">
    <property type="entry name" value="Cytochrome P450"/>
    <property type="match status" value="1"/>
</dbReference>
<evidence type="ECO:0000313" key="4">
    <source>
        <dbReference type="Proteomes" id="UP000307000"/>
    </source>
</evidence>
<dbReference type="InterPro" id="IPR036396">
    <property type="entry name" value="Cyt_P450_sf"/>
</dbReference>
<evidence type="ECO:0000256" key="1">
    <source>
        <dbReference type="ARBA" id="ARBA00010617"/>
    </source>
</evidence>